<dbReference type="PANTHER" id="PTHR34853:SF1">
    <property type="entry name" value="LIPASE 5"/>
    <property type="match status" value="1"/>
</dbReference>
<sequence>MIRTTLLLAACLTCAAASAAAARPALPVGDGGVPAFYDWGAAIPDNPGHQLRHEPLPASHRLAHAARGMRVLYTSTDGIGGKTPVVVSGMLYLPRGTPPPGGWPLLTWGHGTTGGADVCAPSAMRPDPKHSTLQRVIDAWLARGYAVAATDYQGLGVPGPHPYLQYRPEGYSVLDIARAAIGAHPGTIANQVIIGGFSQGSGAALGAALLAPTYAPDLHVLGTVATGLVVRPKDPGGAPQIKAHQWASDHASVDTAFVMLFLIGDATTMHPGLDPRDYVTSAGRPLLTAAQHGCLDSMIDVSNRHRLTLDKAYTAPFMPLLDEIDEAGKFPSTRFTQPVFTATGLADTAAPPTTQYNFISAMCYAGTTVDWRDYPQKTHEGAAVASIADALDFADRLRAGDAIASNCAALKPPPPESE</sequence>
<evidence type="ECO:0000313" key="3">
    <source>
        <dbReference type="Proteomes" id="UP000653472"/>
    </source>
</evidence>
<comment type="caution">
    <text evidence="2">The sequence shown here is derived from an EMBL/GenBank/DDBJ whole genome shotgun (WGS) entry which is preliminary data.</text>
</comment>
<dbReference type="GO" id="GO:0016042">
    <property type="term" value="P:lipid catabolic process"/>
    <property type="evidence" value="ECO:0007669"/>
    <property type="project" value="InterPro"/>
</dbReference>
<gene>
    <name evidence="2" type="ORF">G7Y82_14775</name>
</gene>
<dbReference type="PANTHER" id="PTHR34853">
    <property type="match status" value="1"/>
</dbReference>
<keyword evidence="3" id="KW-1185">Reference proteome</keyword>
<dbReference type="Gene3D" id="3.40.50.1820">
    <property type="entry name" value="alpha/beta hydrolase"/>
    <property type="match status" value="2"/>
</dbReference>
<feature type="chain" id="PRO_5037731069" evidence="1">
    <location>
        <begin position="22"/>
        <end position="418"/>
    </location>
</feature>
<evidence type="ECO:0000313" key="2">
    <source>
        <dbReference type="EMBL" id="NKF23581.1"/>
    </source>
</evidence>
<dbReference type="AlphaFoldDB" id="A0A969WDW1"/>
<dbReference type="SUPFAM" id="SSF53474">
    <property type="entry name" value="alpha/beta-Hydrolases"/>
    <property type="match status" value="1"/>
</dbReference>
<organism evidence="2 3">
    <name type="scientific">Solimonas marina</name>
    <dbReference type="NCBI Taxonomy" id="2714601"/>
    <lineage>
        <taxon>Bacteria</taxon>
        <taxon>Pseudomonadati</taxon>
        <taxon>Pseudomonadota</taxon>
        <taxon>Gammaproteobacteria</taxon>
        <taxon>Nevskiales</taxon>
        <taxon>Nevskiaceae</taxon>
        <taxon>Solimonas</taxon>
    </lineage>
</organism>
<dbReference type="GO" id="GO:0004806">
    <property type="term" value="F:triacylglycerol lipase activity"/>
    <property type="evidence" value="ECO:0007669"/>
    <property type="project" value="InterPro"/>
</dbReference>
<reference evidence="2" key="1">
    <citation type="submission" date="2020-03" db="EMBL/GenBank/DDBJ databases">
        <title>Solimonas marina sp. nov., isolated from deep seawater of the Pacific Ocean.</title>
        <authorList>
            <person name="Liu X."/>
            <person name="Lai Q."/>
            <person name="Sun F."/>
            <person name="Gai Y."/>
            <person name="Li G."/>
            <person name="Shao Z."/>
        </authorList>
    </citation>
    <scope>NUCLEOTIDE SEQUENCE</scope>
    <source>
        <strain evidence="2">C16B3</strain>
    </source>
</reference>
<accession>A0A969WDW1</accession>
<name>A0A969WDW1_9GAMM</name>
<evidence type="ECO:0000256" key="1">
    <source>
        <dbReference type="SAM" id="SignalP"/>
    </source>
</evidence>
<dbReference type="InterPro" id="IPR029058">
    <property type="entry name" value="AB_hydrolase_fold"/>
</dbReference>
<keyword evidence="1" id="KW-0732">Signal</keyword>
<dbReference type="Proteomes" id="UP000653472">
    <property type="component" value="Unassembled WGS sequence"/>
</dbReference>
<dbReference type="EMBL" id="JAAVXB010000008">
    <property type="protein sequence ID" value="NKF23581.1"/>
    <property type="molecule type" value="Genomic_DNA"/>
</dbReference>
<proteinExistence type="predicted"/>
<dbReference type="Pfam" id="PF03583">
    <property type="entry name" value="LIP"/>
    <property type="match status" value="1"/>
</dbReference>
<dbReference type="RefSeq" id="WP_168148896.1">
    <property type="nucleotide sequence ID" value="NZ_JAAVXB010000008.1"/>
</dbReference>
<feature type="signal peptide" evidence="1">
    <location>
        <begin position="1"/>
        <end position="21"/>
    </location>
</feature>
<dbReference type="InterPro" id="IPR005152">
    <property type="entry name" value="Lipase_secreted"/>
</dbReference>
<dbReference type="PIRSF" id="PIRSF029171">
    <property type="entry name" value="Esterase_LipA"/>
    <property type="match status" value="1"/>
</dbReference>
<protein>
    <submittedName>
        <fullName evidence="2">Lipase</fullName>
    </submittedName>
</protein>